<dbReference type="InterPro" id="IPR046537">
    <property type="entry name" value="DUF6602"/>
</dbReference>
<dbReference type="EMBL" id="JAQQKX010000001">
    <property type="protein sequence ID" value="MDC7682167.1"/>
    <property type="molecule type" value="Genomic_DNA"/>
</dbReference>
<feature type="domain" description="DUF6602" evidence="1">
    <location>
        <begin position="25"/>
        <end position="127"/>
    </location>
</feature>
<dbReference type="RefSeq" id="WP_272746670.1">
    <property type="nucleotide sequence ID" value="NZ_JAQQKX010000001.1"/>
</dbReference>
<protein>
    <recommendedName>
        <fullName evidence="1">DUF6602 domain-containing protein</fullName>
    </recommendedName>
</protein>
<evidence type="ECO:0000259" key="1">
    <source>
        <dbReference type="Pfam" id="PF20247"/>
    </source>
</evidence>
<proteinExistence type="predicted"/>
<gene>
    <name evidence="2" type="ORF">PQU92_02700</name>
</gene>
<dbReference type="Pfam" id="PF20247">
    <property type="entry name" value="DUF6602"/>
    <property type="match status" value="1"/>
</dbReference>
<keyword evidence="3" id="KW-1185">Reference proteome</keyword>
<comment type="caution">
    <text evidence="2">The sequence shown here is derived from an EMBL/GenBank/DDBJ whole genome shotgun (WGS) entry which is preliminary data.</text>
</comment>
<accession>A0ABT5HQ23</accession>
<evidence type="ECO:0000313" key="3">
    <source>
        <dbReference type="Proteomes" id="UP001214854"/>
    </source>
</evidence>
<reference evidence="2 3" key="1">
    <citation type="submission" date="2023-01" db="EMBL/GenBank/DDBJ databases">
        <title>Novel species of the genus Asticcacaulis isolated from rivers.</title>
        <authorList>
            <person name="Lu H."/>
        </authorList>
    </citation>
    <scope>NUCLEOTIDE SEQUENCE [LARGE SCALE GENOMIC DNA]</scope>
    <source>
        <strain evidence="2 3">BYS171W</strain>
    </source>
</reference>
<evidence type="ECO:0000313" key="2">
    <source>
        <dbReference type="EMBL" id="MDC7682167.1"/>
    </source>
</evidence>
<sequence>MADWSLSTLLTQLHDDIERQLAFARKGMEHPVVKGDASEATWLKLLKTYLPERYKADKAFVVDSQGHFSEQIDIVVYDRQYSPFIFTFNDQLFIPAESVYAVFEAKQELSADIVRYAQNKATSVRKLKRTSLPIPHAGGIYAAKVPMPLISGVLAFESGWTPSFGVALDRALKVNSTEGLLNLGCVAAHGHFYFDPATQDYVYRSEGKAATAFLFKLIAMLQMCGTVPMIDIDAYANWLIPDAQP</sequence>
<dbReference type="CDD" id="cd21411">
    <property type="entry name" value="NucC"/>
    <property type="match status" value="1"/>
</dbReference>
<name>A0ABT5HQ23_9CAUL</name>
<organism evidence="2 3">
    <name type="scientific">Asticcacaulis aquaticus</name>
    <dbReference type="NCBI Taxonomy" id="2984212"/>
    <lineage>
        <taxon>Bacteria</taxon>
        <taxon>Pseudomonadati</taxon>
        <taxon>Pseudomonadota</taxon>
        <taxon>Alphaproteobacteria</taxon>
        <taxon>Caulobacterales</taxon>
        <taxon>Caulobacteraceae</taxon>
        <taxon>Asticcacaulis</taxon>
    </lineage>
</organism>
<dbReference type="Proteomes" id="UP001214854">
    <property type="component" value="Unassembled WGS sequence"/>
</dbReference>